<dbReference type="VEuPathDB" id="ToxoDB:EBH_0061200"/>
<evidence type="ECO:0000259" key="3">
    <source>
        <dbReference type="PROSITE" id="PS50222"/>
    </source>
</evidence>
<feature type="transmembrane region" description="Helical" evidence="2">
    <location>
        <begin position="507"/>
        <end position="531"/>
    </location>
</feature>
<accession>U6LAW9</accession>
<feature type="transmembrane region" description="Helical" evidence="2">
    <location>
        <begin position="426"/>
        <end position="443"/>
    </location>
</feature>
<sequence length="619" mass="69773">MHATDERLRGRLCSNLGRVRSVFEQLGNFSGFLPLDLVDEAIQLLTDNRLNFAAVVACLQHLKIGSLYVHERRQPVAALETLGLRRDSPVCAVQASSEAVSEAIDWTAYRCEPGWSGEMLKSFERLSASCPGFMGKSQMLEFIKCISRLFQPQISQLRRGRDRLRGRRGGHKETLITQLGVSRDTPHRDGDTGEDFQTVPSDLALDSTEEGMRMVSFEMFHRVAMKLGLSVGHRHSRMLWILIGLEKNEEIQQFLPESEVKMGIIRVYLQPLTALGRPFLNQDSVASIVAYKGFINFVLFKRFLRHLEIIIPDKAARTLWDELPKDPMEITDFLPSGLLEGTIKTKYLRLEMDHLGLDPMKGRVVSIECLRKKLPRLLMTGLWPEALRVLLTLSLQVEVSEEKLMRVMKGAERRTNRFGLMRPEEVGWVLGAVAVEGMSFSMLREAMQRMRVKVPEQAVKRMFDLMDINHDLSLSLSELLSGFEVLFGRFMPLLVLQEVGLSIDRMLMVLFLTTVALLAFFGFLGLAFASFESLKSGVSTAVQSMLAVLGALGLQSGASQEAAQVEQKMKQHIEAIMGDKLSRAKEQAEEMQEAYKPQPSPKEGKPLKIDGEKTFRLDS</sequence>
<dbReference type="Gene3D" id="1.10.238.10">
    <property type="entry name" value="EF-hand"/>
    <property type="match status" value="1"/>
</dbReference>
<feature type="compositionally biased region" description="Basic and acidic residues" evidence="1">
    <location>
        <begin position="602"/>
        <end position="619"/>
    </location>
</feature>
<evidence type="ECO:0000313" key="5">
    <source>
        <dbReference type="Proteomes" id="UP000030750"/>
    </source>
</evidence>
<feature type="domain" description="EF-hand" evidence="3">
    <location>
        <begin position="454"/>
        <end position="489"/>
    </location>
</feature>
<organism evidence="4 5">
    <name type="scientific">Eimeria brunetti</name>
    <dbReference type="NCBI Taxonomy" id="51314"/>
    <lineage>
        <taxon>Eukaryota</taxon>
        <taxon>Sar</taxon>
        <taxon>Alveolata</taxon>
        <taxon>Apicomplexa</taxon>
        <taxon>Conoidasida</taxon>
        <taxon>Coccidia</taxon>
        <taxon>Eucoccidiorida</taxon>
        <taxon>Eimeriorina</taxon>
        <taxon>Eimeriidae</taxon>
        <taxon>Eimeria</taxon>
    </lineage>
</organism>
<feature type="region of interest" description="Disordered" evidence="1">
    <location>
        <begin position="582"/>
        <end position="619"/>
    </location>
</feature>
<evidence type="ECO:0000256" key="1">
    <source>
        <dbReference type="SAM" id="MobiDB-lite"/>
    </source>
</evidence>
<evidence type="ECO:0000313" key="4">
    <source>
        <dbReference type="EMBL" id="CDJ45704.1"/>
    </source>
</evidence>
<keyword evidence="5" id="KW-1185">Reference proteome</keyword>
<keyword evidence="2" id="KW-1133">Transmembrane helix</keyword>
<reference evidence="4" key="2">
    <citation type="submission" date="2013-10" db="EMBL/GenBank/DDBJ databases">
        <authorList>
            <person name="Aslett M."/>
        </authorList>
    </citation>
    <scope>NUCLEOTIDE SEQUENCE [LARGE SCALE GENOMIC DNA]</scope>
    <source>
        <strain evidence="4">Houghton</strain>
    </source>
</reference>
<dbReference type="OrthoDB" id="397227at2759"/>
<keyword evidence="2" id="KW-0472">Membrane</keyword>
<dbReference type="GO" id="GO:0005509">
    <property type="term" value="F:calcium ion binding"/>
    <property type="evidence" value="ECO:0007669"/>
    <property type="project" value="InterPro"/>
</dbReference>
<protein>
    <submittedName>
        <fullName evidence="4">EF hand domain-containing protein, putative</fullName>
    </submittedName>
</protein>
<proteinExistence type="predicted"/>
<dbReference type="SUPFAM" id="SSF47473">
    <property type="entry name" value="EF-hand"/>
    <property type="match status" value="1"/>
</dbReference>
<dbReference type="InterPro" id="IPR011992">
    <property type="entry name" value="EF-hand-dom_pair"/>
</dbReference>
<dbReference type="PROSITE" id="PS50222">
    <property type="entry name" value="EF_HAND_2"/>
    <property type="match status" value="1"/>
</dbReference>
<keyword evidence="2" id="KW-0812">Transmembrane</keyword>
<dbReference type="EMBL" id="HG710178">
    <property type="protein sequence ID" value="CDJ45704.1"/>
    <property type="molecule type" value="Genomic_DNA"/>
</dbReference>
<dbReference type="Proteomes" id="UP000030750">
    <property type="component" value="Unassembled WGS sequence"/>
</dbReference>
<name>U6LAW9_9EIME</name>
<dbReference type="InterPro" id="IPR002048">
    <property type="entry name" value="EF_hand_dom"/>
</dbReference>
<gene>
    <name evidence="4" type="ORF">EBH_0061200</name>
</gene>
<reference evidence="4" key="1">
    <citation type="submission" date="2013-10" db="EMBL/GenBank/DDBJ databases">
        <title>Genomic analysis of the causative agents of coccidiosis in chickens.</title>
        <authorList>
            <person name="Reid A.J."/>
            <person name="Blake D."/>
            <person name="Billington K."/>
            <person name="Browne H."/>
            <person name="Dunn M."/>
            <person name="Hung S."/>
            <person name="Kawahara F."/>
            <person name="Miranda-Saavedra D."/>
            <person name="Mourier T."/>
            <person name="Nagra H."/>
            <person name="Otto T.D."/>
            <person name="Rawlings N."/>
            <person name="Sanchez A."/>
            <person name="Sanders M."/>
            <person name="Subramaniam C."/>
            <person name="Tay Y."/>
            <person name="Dear P."/>
            <person name="Doerig C."/>
            <person name="Gruber A."/>
            <person name="Parkinson J."/>
            <person name="Shirley M."/>
            <person name="Wan K.L."/>
            <person name="Berriman M."/>
            <person name="Tomley F."/>
            <person name="Pain A."/>
        </authorList>
    </citation>
    <scope>NUCLEOTIDE SEQUENCE [LARGE SCALE GENOMIC DNA]</scope>
    <source>
        <strain evidence="4">Houghton</strain>
    </source>
</reference>
<dbReference type="AlphaFoldDB" id="U6LAW9"/>
<evidence type="ECO:0000256" key="2">
    <source>
        <dbReference type="SAM" id="Phobius"/>
    </source>
</evidence>